<feature type="domain" description="DUF1618" evidence="1">
    <location>
        <begin position="233"/>
        <end position="378"/>
    </location>
</feature>
<name>A0ABC8VIR4_9POAL</name>
<dbReference type="EMBL" id="OZ075111">
    <property type="protein sequence ID" value="CAL4890537.1"/>
    <property type="molecule type" value="Genomic_DNA"/>
</dbReference>
<dbReference type="Pfam" id="PF07762">
    <property type="entry name" value="DUF1618"/>
    <property type="match status" value="1"/>
</dbReference>
<evidence type="ECO:0000313" key="3">
    <source>
        <dbReference type="Proteomes" id="UP001497457"/>
    </source>
</evidence>
<dbReference type="AlphaFoldDB" id="A0ABC8VIR4"/>
<dbReference type="Proteomes" id="UP001497457">
    <property type="component" value="Chromosome 1b"/>
</dbReference>
<evidence type="ECO:0000313" key="2">
    <source>
        <dbReference type="EMBL" id="CAL4890537.1"/>
    </source>
</evidence>
<sequence length="446" mass="49666">MSAAAAASGFPKWVLVEPFVFRRDDEDSFPDDTKAPIRACRAFRVPTSRFPWPSWRPTAISPSSASPPPSPEDFFIYDSSCGDNPCSLKALPPCTEPDIDYFGLGPPPPTHGGEADKRRLLALKSMGILCRGEQDHQFAVAELNLFKSRRTEVYADICLFKSSSAQSSSFGWQGLFISLFKSPSSAGHGDQIGGEWDSMRVPILHSGNPDDVCQLFLWQTDAVVPVGDRWLCWVDYYRGILFCDVFGEPDPTVSFLRFPLDKFPDTHSRSRASSWLYRGVSAIDAGRKLKFVDVARDDGIGYGALKPNASFTITCHTLTLPVLGSSMVLNKDTLSSMVWNKDAPGITSGELWRTDNGRLPREVLMFPQVNIDRPNVVHFLVISSYGYVMLKMWLVAVDMNTRAVESVAQYINGEEDIGTEDADLTHGRSRCPMPFLPCEFSKHLRR</sequence>
<organism evidence="2 3">
    <name type="scientific">Urochloa decumbens</name>
    <dbReference type="NCBI Taxonomy" id="240449"/>
    <lineage>
        <taxon>Eukaryota</taxon>
        <taxon>Viridiplantae</taxon>
        <taxon>Streptophyta</taxon>
        <taxon>Embryophyta</taxon>
        <taxon>Tracheophyta</taxon>
        <taxon>Spermatophyta</taxon>
        <taxon>Magnoliopsida</taxon>
        <taxon>Liliopsida</taxon>
        <taxon>Poales</taxon>
        <taxon>Poaceae</taxon>
        <taxon>PACMAD clade</taxon>
        <taxon>Panicoideae</taxon>
        <taxon>Panicodae</taxon>
        <taxon>Paniceae</taxon>
        <taxon>Melinidinae</taxon>
        <taxon>Urochloa</taxon>
    </lineage>
</organism>
<protein>
    <recommendedName>
        <fullName evidence="1">DUF1618 domain-containing protein</fullName>
    </recommendedName>
</protein>
<dbReference type="PANTHER" id="PTHR33074:SF128">
    <property type="entry name" value="EXPRESSED PROTEIN"/>
    <property type="match status" value="1"/>
</dbReference>
<evidence type="ECO:0000259" key="1">
    <source>
        <dbReference type="Pfam" id="PF07762"/>
    </source>
</evidence>
<gene>
    <name evidence="2" type="ORF">URODEC1_LOCUS3310</name>
</gene>
<reference evidence="2" key="1">
    <citation type="submission" date="2024-10" db="EMBL/GenBank/DDBJ databases">
        <authorList>
            <person name="Ryan C."/>
        </authorList>
    </citation>
    <scope>NUCLEOTIDE SEQUENCE [LARGE SCALE GENOMIC DNA]</scope>
</reference>
<dbReference type="PANTHER" id="PTHR33074">
    <property type="entry name" value="EXPRESSED PROTEIN-RELATED"/>
    <property type="match status" value="1"/>
</dbReference>
<proteinExistence type="predicted"/>
<dbReference type="InterPro" id="IPR011676">
    <property type="entry name" value="DUF1618"/>
</dbReference>
<accession>A0ABC8VIR4</accession>
<keyword evidence="3" id="KW-1185">Reference proteome</keyword>